<dbReference type="CDD" id="cd07067">
    <property type="entry name" value="HP_PGM_like"/>
    <property type="match status" value="1"/>
</dbReference>
<feature type="active site" description="Tele-phosphohistidine intermediate" evidence="1">
    <location>
        <position position="26"/>
    </location>
</feature>
<reference evidence="3 4" key="1">
    <citation type="submission" date="2019-11" db="EMBL/GenBank/DDBJ databases">
        <authorList>
            <person name="Criscuolo A."/>
        </authorList>
    </citation>
    <scope>NUCLEOTIDE SEQUENCE [LARGE SCALE GENOMIC DNA]</scope>
    <source>
        <strain evidence="3">CIP111667</strain>
    </source>
</reference>
<feature type="active site" description="Proton donor/acceptor" evidence="1">
    <location>
        <position position="110"/>
    </location>
</feature>
<name>A0A7M4DPU3_9MICO</name>
<dbReference type="InterPro" id="IPR050275">
    <property type="entry name" value="PGM_Phosphatase"/>
</dbReference>
<dbReference type="Pfam" id="PF00300">
    <property type="entry name" value="His_Phos_1"/>
    <property type="match status" value="1"/>
</dbReference>
<evidence type="ECO:0000313" key="4">
    <source>
        <dbReference type="Proteomes" id="UP000419743"/>
    </source>
</evidence>
<sequence length="226" mass="23650">MSLHADVAGRGVTGVGEPVTVALVRHGETPMTPTGAYSGSGVPGPPLSEAGRVEAQRAATILGRLGSDLFDDVPPPTTLITSPMVRTRETADVIAAHFGLSALVDDRAKECNFGEWEGLKEDEIDERWPGELDAWHTTGTTVPPGGESIAQVGERTHALLLDLVAEHAGSTVVVVAHAVSIRSVIGQCLLAPPGGWWRLRLQSGSVSVIQVYPDGMAKVLVAGLLD</sequence>
<protein>
    <submittedName>
        <fullName evidence="3">Phosphoserine phosphatase 1</fullName>
        <ecNumber evidence="3">3.1.3.3</ecNumber>
    </submittedName>
</protein>
<dbReference type="EMBL" id="CACRYJ010000059">
    <property type="protein sequence ID" value="VZO39487.1"/>
    <property type="molecule type" value="Genomic_DNA"/>
</dbReference>
<keyword evidence="4" id="KW-1185">Reference proteome</keyword>
<dbReference type="RefSeq" id="WP_156742792.1">
    <property type="nucleotide sequence ID" value="NZ_CACRYJ010000059.1"/>
</dbReference>
<dbReference type="SMART" id="SM00855">
    <property type="entry name" value="PGAM"/>
    <property type="match status" value="1"/>
</dbReference>
<dbReference type="AlphaFoldDB" id="A0A7M4DPU3"/>
<dbReference type="EC" id="3.1.3.3" evidence="3"/>
<gene>
    <name evidence="3" type="primary">pspA_4</name>
    <name evidence="3" type="ORF">HALOF300_04179</name>
</gene>
<evidence type="ECO:0000256" key="2">
    <source>
        <dbReference type="PIRSR" id="PIRSR613078-2"/>
    </source>
</evidence>
<dbReference type="PANTHER" id="PTHR48100">
    <property type="entry name" value="BROAD-SPECIFICITY PHOSPHATASE YOR283W-RELATED"/>
    <property type="match status" value="1"/>
</dbReference>
<keyword evidence="3" id="KW-0378">Hydrolase</keyword>
<evidence type="ECO:0000313" key="3">
    <source>
        <dbReference type="EMBL" id="VZO39487.1"/>
    </source>
</evidence>
<dbReference type="InterPro" id="IPR029033">
    <property type="entry name" value="His_PPase_superfam"/>
</dbReference>
<proteinExistence type="predicted"/>
<comment type="caution">
    <text evidence="3">The sequence shown here is derived from an EMBL/GenBank/DDBJ whole genome shotgun (WGS) entry which is preliminary data.</text>
</comment>
<organism evidence="3 4">
    <name type="scientific">Occultella aeris</name>
    <dbReference type="NCBI Taxonomy" id="2761496"/>
    <lineage>
        <taxon>Bacteria</taxon>
        <taxon>Bacillati</taxon>
        <taxon>Actinomycetota</taxon>
        <taxon>Actinomycetes</taxon>
        <taxon>Micrococcales</taxon>
        <taxon>Ruaniaceae</taxon>
        <taxon>Occultella</taxon>
    </lineage>
</organism>
<accession>A0A7M4DPU3</accession>
<dbReference type="SUPFAM" id="SSF53254">
    <property type="entry name" value="Phosphoglycerate mutase-like"/>
    <property type="match status" value="1"/>
</dbReference>
<dbReference type="InterPro" id="IPR013078">
    <property type="entry name" value="His_Pase_superF_clade-1"/>
</dbReference>
<dbReference type="Gene3D" id="3.40.50.1240">
    <property type="entry name" value="Phosphoglycerate mutase-like"/>
    <property type="match status" value="1"/>
</dbReference>
<feature type="binding site" evidence="2">
    <location>
        <position position="86"/>
    </location>
    <ligand>
        <name>substrate</name>
    </ligand>
</feature>
<dbReference type="Proteomes" id="UP000419743">
    <property type="component" value="Unassembled WGS sequence"/>
</dbReference>
<dbReference type="GO" id="GO:0016791">
    <property type="term" value="F:phosphatase activity"/>
    <property type="evidence" value="ECO:0007669"/>
    <property type="project" value="TreeGrafter"/>
</dbReference>
<evidence type="ECO:0000256" key="1">
    <source>
        <dbReference type="PIRSR" id="PIRSR613078-1"/>
    </source>
</evidence>